<evidence type="ECO:0000256" key="5">
    <source>
        <dbReference type="ARBA" id="ARBA00023136"/>
    </source>
</evidence>
<keyword evidence="7" id="KW-0325">Glycoprotein</keyword>
<evidence type="ECO:0000256" key="2">
    <source>
        <dbReference type="ARBA" id="ARBA00022475"/>
    </source>
</evidence>
<dbReference type="PANTHER" id="PTHR42643:SF30">
    <property type="entry name" value="IONOTROPIC RECEPTOR 40A-RELATED"/>
    <property type="match status" value="1"/>
</dbReference>
<dbReference type="SUPFAM" id="SSF53850">
    <property type="entry name" value="Periplasmic binding protein-like II"/>
    <property type="match status" value="1"/>
</dbReference>
<organism evidence="8">
    <name type="scientific">Anopheles atroparvus</name>
    <name type="common">European mosquito</name>
    <dbReference type="NCBI Taxonomy" id="41427"/>
    <lineage>
        <taxon>Eukaryota</taxon>
        <taxon>Metazoa</taxon>
        <taxon>Ecdysozoa</taxon>
        <taxon>Arthropoda</taxon>
        <taxon>Hexapoda</taxon>
        <taxon>Insecta</taxon>
        <taxon>Pterygota</taxon>
        <taxon>Neoptera</taxon>
        <taxon>Endopterygota</taxon>
        <taxon>Diptera</taxon>
        <taxon>Nematocera</taxon>
        <taxon>Culicoidea</taxon>
        <taxon>Culicidae</taxon>
        <taxon>Anophelinae</taxon>
        <taxon>Anopheles</taxon>
    </lineage>
</organism>
<dbReference type="AlphaFoldDB" id="A0A182IRS0"/>
<dbReference type="GO" id="GO:0005886">
    <property type="term" value="C:plasma membrane"/>
    <property type="evidence" value="ECO:0007669"/>
    <property type="project" value="UniProtKB-SubCell"/>
</dbReference>
<evidence type="ECO:0000256" key="4">
    <source>
        <dbReference type="ARBA" id="ARBA00022989"/>
    </source>
</evidence>
<evidence type="ECO:0000256" key="6">
    <source>
        <dbReference type="ARBA" id="ARBA00023170"/>
    </source>
</evidence>
<dbReference type="STRING" id="41427.A0A182IRS0"/>
<dbReference type="EnsemblMetazoa" id="AATE004244-RA">
    <property type="protein sequence ID" value="AATE004244-PA.1"/>
    <property type="gene ID" value="AATE004244"/>
</dbReference>
<evidence type="ECO:0000256" key="7">
    <source>
        <dbReference type="ARBA" id="ARBA00023180"/>
    </source>
</evidence>
<evidence type="ECO:0000313" key="8">
    <source>
        <dbReference type="EnsemblMetazoa" id="AATE004244-PA.1"/>
    </source>
</evidence>
<dbReference type="VEuPathDB" id="VectorBase:AATE004244"/>
<dbReference type="PANTHER" id="PTHR42643">
    <property type="entry name" value="IONOTROPIC RECEPTOR 20A-RELATED"/>
    <property type="match status" value="1"/>
</dbReference>
<keyword evidence="2" id="KW-1003">Cell membrane</keyword>
<proteinExistence type="predicted"/>
<accession>A0A182IRS0</accession>
<sequence>MSRLGTGRRDWTRIAAQSMVVIDGRDEPVNKCLAYLLKELGRIVNPGSNKFVILVDHAFTQSFAANNLKFFYDALRSAGIGYAALLSFNGDHPVSGTRISFGEMATFTPKEIGDLWSIFRFDIRSLDGMRVVGLLHNFLPFSYIDKNRRWTGTDFYIWNVVAGQLRVRLQLTYAKPGDARFIGGSHSPAMRNGSVHFVATRDLLVPDGQPKVHLYTRDHLSLIVPRPFTRTLFDALLQPFTMELWILIAVFVSVRVVAAHLKVSWSYQIQPWTGWIALASDVLTFLLIEAYLAKVTSLLLTLRYTEGPRTLDEFLAARLPILEPLDSRYILFQAGPDLTARLKERFVQLSISELRRSTDESYVELRSRVLQLAHGTDPFDAVTGRRNFYILDEPLALVHFQYTFAKETAIKQIIERCMGQYEENGLRVRMEQHYERWAQVQQLRKQHGINGTVLGFHDLNSLWLGVALGWCISGVVFLAECTVHYGGKKLMLRFGCKK</sequence>
<evidence type="ECO:0008006" key="9">
    <source>
        <dbReference type="Google" id="ProtNLM"/>
    </source>
</evidence>
<name>A0A182IRS0_ANOAO</name>
<comment type="subcellular location">
    <subcellularLocation>
        <location evidence="1">Cell membrane</location>
        <topology evidence="1">Multi-pass membrane protein</topology>
    </subcellularLocation>
</comment>
<keyword evidence="4" id="KW-1133">Transmembrane helix</keyword>
<dbReference type="InterPro" id="IPR052192">
    <property type="entry name" value="Insect_Ionotropic_Sensory_Rcpt"/>
</dbReference>
<evidence type="ECO:0000256" key="1">
    <source>
        <dbReference type="ARBA" id="ARBA00004651"/>
    </source>
</evidence>
<keyword evidence="3" id="KW-0812">Transmembrane</keyword>
<keyword evidence="5" id="KW-0472">Membrane</keyword>
<reference evidence="8" key="1">
    <citation type="submission" date="2022-08" db="UniProtKB">
        <authorList>
            <consortium name="EnsemblMetazoa"/>
        </authorList>
    </citation>
    <scope>IDENTIFICATION</scope>
    <source>
        <strain evidence="8">EBRO</strain>
    </source>
</reference>
<evidence type="ECO:0000256" key="3">
    <source>
        <dbReference type="ARBA" id="ARBA00022692"/>
    </source>
</evidence>
<protein>
    <recommendedName>
        <fullName evidence="9">Ionotropic glutamate receptor L-glutamate and glycine-binding domain-containing protein</fullName>
    </recommendedName>
</protein>
<keyword evidence="6" id="KW-0675">Receptor</keyword>